<accession>A0AAV7T002</accession>
<organism evidence="2 3">
    <name type="scientific">Pleurodeles waltl</name>
    <name type="common">Iberian ribbed newt</name>
    <dbReference type="NCBI Taxonomy" id="8319"/>
    <lineage>
        <taxon>Eukaryota</taxon>
        <taxon>Metazoa</taxon>
        <taxon>Chordata</taxon>
        <taxon>Craniata</taxon>
        <taxon>Vertebrata</taxon>
        <taxon>Euteleostomi</taxon>
        <taxon>Amphibia</taxon>
        <taxon>Batrachia</taxon>
        <taxon>Caudata</taxon>
        <taxon>Salamandroidea</taxon>
        <taxon>Salamandridae</taxon>
        <taxon>Pleurodelinae</taxon>
        <taxon>Pleurodeles</taxon>
    </lineage>
</organism>
<evidence type="ECO:0000313" key="2">
    <source>
        <dbReference type="EMBL" id="KAJ1169545.1"/>
    </source>
</evidence>
<gene>
    <name evidence="2" type="ORF">NDU88_001438</name>
</gene>
<evidence type="ECO:0000256" key="1">
    <source>
        <dbReference type="SAM" id="MobiDB-lite"/>
    </source>
</evidence>
<keyword evidence="3" id="KW-1185">Reference proteome</keyword>
<name>A0AAV7T002_PLEWA</name>
<sequence length="176" mass="17834">MVPVCPGAHLCAPPAPVLVVDTGLPLDQGPQAPHVFSAAWVLISDSKSGPVVPSFSAPPAHLRLGERRATLVPRSPANQHLPCPGCATSGLSGGSSVAGPLSAGRVPARKSPASQGGLGQWLPESPTPSGSARQCPERAQRVSRALSGSPALQLRDAPGLGSLSVDKLQAPPEHQN</sequence>
<reference evidence="2" key="1">
    <citation type="journal article" date="2022" name="bioRxiv">
        <title>Sequencing and chromosome-scale assembly of the giantPleurodeles waltlgenome.</title>
        <authorList>
            <person name="Brown T."/>
            <person name="Elewa A."/>
            <person name="Iarovenko S."/>
            <person name="Subramanian E."/>
            <person name="Araus A.J."/>
            <person name="Petzold A."/>
            <person name="Susuki M."/>
            <person name="Suzuki K.-i.T."/>
            <person name="Hayashi T."/>
            <person name="Toyoda A."/>
            <person name="Oliveira C."/>
            <person name="Osipova E."/>
            <person name="Leigh N.D."/>
            <person name="Simon A."/>
            <person name="Yun M.H."/>
        </authorList>
    </citation>
    <scope>NUCLEOTIDE SEQUENCE</scope>
    <source>
        <strain evidence="2">20211129_DDA</strain>
        <tissue evidence="2">Liver</tissue>
    </source>
</reference>
<dbReference type="AlphaFoldDB" id="A0AAV7T002"/>
<dbReference type="EMBL" id="JANPWB010000007">
    <property type="protein sequence ID" value="KAJ1169545.1"/>
    <property type="molecule type" value="Genomic_DNA"/>
</dbReference>
<evidence type="ECO:0000313" key="3">
    <source>
        <dbReference type="Proteomes" id="UP001066276"/>
    </source>
</evidence>
<comment type="caution">
    <text evidence="2">The sequence shown here is derived from an EMBL/GenBank/DDBJ whole genome shotgun (WGS) entry which is preliminary data.</text>
</comment>
<feature type="region of interest" description="Disordered" evidence="1">
    <location>
        <begin position="94"/>
        <end position="176"/>
    </location>
</feature>
<protein>
    <submittedName>
        <fullName evidence="2">Uncharacterized protein</fullName>
    </submittedName>
</protein>
<dbReference type="Proteomes" id="UP001066276">
    <property type="component" value="Chromosome 4_1"/>
</dbReference>
<proteinExistence type="predicted"/>